<feature type="transmembrane region" description="Helical" evidence="9">
    <location>
        <begin position="56"/>
        <end position="77"/>
    </location>
</feature>
<dbReference type="GO" id="GO:0016020">
    <property type="term" value="C:membrane"/>
    <property type="evidence" value="ECO:0007669"/>
    <property type="project" value="InterPro"/>
</dbReference>
<evidence type="ECO:0000256" key="1">
    <source>
        <dbReference type="ARBA" id="ARBA00004127"/>
    </source>
</evidence>
<evidence type="ECO:0000256" key="4">
    <source>
        <dbReference type="ARBA" id="ARBA00022692"/>
    </source>
</evidence>
<dbReference type="Pfam" id="PF01699">
    <property type="entry name" value="Na_Ca_ex"/>
    <property type="match status" value="2"/>
</dbReference>
<feature type="transmembrane region" description="Helical" evidence="9">
    <location>
        <begin position="204"/>
        <end position="222"/>
    </location>
</feature>
<evidence type="ECO:0000259" key="10">
    <source>
        <dbReference type="Pfam" id="PF01699"/>
    </source>
</evidence>
<dbReference type="PANTHER" id="PTHR31503">
    <property type="entry name" value="VACUOLAR CALCIUM ION TRANSPORTER"/>
    <property type="match status" value="1"/>
</dbReference>
<dbReference type="EMBL" id="QJSX01000001">
    <property type="protein sequence ID" value="PYE56633.1"/>
    <property type="molecule type" value="Genomic_DNA"/>
</dbReference>
<dbReference type="InterPro" id="IPR004798">
    <property type="entry name" value="CAX-like"/>
</dbReference>
<feature type="transmembrane region" description="Helical" evidence="9">
    <location>
        <begin position="122"/>
        <end position="142"/>
    </location>
</feature>
<feature type="transmembrane region" description="Helical" evidence="9">
    <location>
        <begin position="333"/>
        <end position="353"/>
    </location>
</feature>
<feature type="transmembrane region" description="Helical" evidence="9">
    <location>
        <begin position="242"/>
        <end position="264"/>
    </location>
</feature>
<sequence length="355" mass="37230">MFLNLLLIFVPIAFFLEFTNANGTLIFAASALAILPLAGWMGRATEELAARAGSTIGGLLNATFGNATELIIAFFALQAGKIEVVKASIIGSILGNLLLVMGLAVFLGGLKFRTQRFNIQSAGLVTSMLTLSVIALLVPTVFDLAARQTEAAGLVERLDVNLSDATAVVLILLYVANIVFSLVTHKDVLSTADEEGEEHGPNWSVLRAVGVLLGATILVGFMSEFLVGSLEVATRSFGLSEFFVGLILIPIIGNAAEHAAAVLFALRNKMDLAMTIALGSTVQVALLVAPLLVLASLLIGSPMSLVVSPIEMVAVFAAVIIANSVVRDGETNWLEGALLLGVYVLIGSAVFFYPA</sequence>
<comment type="caution">
    <text evidence="9">Lacks conserved residue(s) required for the propagation of feature annotation.</text>
</comment>
<evidence type="ECO:0000256" key="6">
    <source>
        <dbReference type="ARBA" id="ARBA00022989"/>
    </source>
</evidence>
<dbReference type="Proteomes" id="UP000248326">
    <property type="component" value="Unassembled WGS sequence"/>
</dbReference>
<feature type="transmembrane region" description="Helical" evidence="9">
    <location>
        <begin position="305"/>
        <end position="326"/>
    </location>
</feature>
<evidence type="ECO:0000313" key="11">
    <source>
        <dbReference type="EMBL" id="PYE56633.1"/>
    </source>
</evidence>
<comment type="caution">
    <text evidence="11">The sequence shown here is derived from an EMBL/GenBank/DDBJ whole genome shotgun (WGS) entry which is preliminary data.</text>
</comment>
<feature type="transmembrane region" description="Helical" evidence="9">
    <location>
        <begin position="25"/>
        <end position="44"/>
    </location>
</feature>
<dbReference type="GO" id="GO:0006874">
    <property type="term" value="P:intracellular calcium ion homeostasis"/>
    <property type="evidence" value="ECO:0007669"/>
    <property type="project" value="TreeGrafter"/>
</dbReference>
<dbReference type="InterPro" id="IPR044880">
    <property type="entry name" value="NCX_ion-bd_dom_sf"/>
</dbReference>
<keyword evidence="8 9" id="KW-0472">Membrane</keyword>
<evidence type="ECO:0000256" key="5">
    <source>
        <dbReference type="ARBA" id="ARBA00022837"/>
    </source>
</evidence>
<dbReference type="OrthoDB" id="9776105at2"/>
<dbReference type="InterPro" id="IPR004837">
    <property type="entry name" value="NaCa_Exmemb"/>
</dbReference>
<accession>A0A318SDB8</accession>
<reference evidence="11 12" key="1">
    <citation type="submission" date="2018-06" db="EMBL/GenBank/DDBJ databases">
        <title>Genomic Encyclopedia of Type Strains, Phase IV (KMG-IV): sequencing the most valuable type-strain genomes for metagenomic binning, comparative biology and taxonomic classification.</title>
        <authorList>
            <person name="Goeker M."/>
        </authorList>
    </citation>
    <scope>NUCLEOTIDE SEQUENCE [LARGE SCALE GENOMIC DNA]</scope>
    <source>
        <strain evidence="11 12">DSM 18048</strain>
    </source>
</reference>
<protein>
    <recommendedName>
        <fullName evidence="9">Ca(2+)/H(+) antiporter</fullName>
    </recommendedName>
</protein>
<dbReference type="NCBIfam" id="TIGR00378">
    <property type="entry name" value="cax"/>
    <property type="match status" value="1"/>
</dbReference>
<evidence type="ECO:0000256" key="3">
    <source>
        <dbReference type="ARBA" id="ARBA00022568"/>
    </source>
</evidence>
<evidence type="ECO:0000256" key="7">
    <source>
        <dbReference type="ARBA" id="ARBA00023065"/>
    </source>
</evidence>
<dbReference type="NCBIfam" id="TIGR00846">
    <property type="entry name" value="caca2"/>
    <property type="match status" value="1"/>
</dbReference>
<keyword evidence="12" id="KW-1185">Reference proteome</keyword>
<dbReference type="Gene3D" id="1.20.1420.30">
    <property type="entry name" value="NCX, central ion-binding region"/>
    <property type="match status" value="1"/>
</dbReference>
<dbReference type="GO" id="GO:0015369">
    <property type="term" value="F:calcium:proton antiporter activity"/>
    <property type="evidence" value="ECO:0007669"/>
    <property type="project" value="UniProtKB-UniRule"/>
</dbReference>
<gene>
    <name evidence="11" type="ORF">DES52_101438</name>
</gene>
<keyword evidence="5 9" id="KW-0106">Calcium</keyword>
<keyword evidence="4 9" id="KW-0812">Transmembrane</keyword>
<feature type="transmembrane region" description="Helical" evidence="9">
    <location>
        <begin position="89"/>
        <end position="110"/>
    </location>
</feature>
<dbReference type="RefSeq" id="WP_110885097.1">
    <property type="nucleotide sequence ID" value="NZ_QJSX01000001.1"/>
</dbReference>
<dbReference type="GO" id="GO:0012505">
    <property type="term" value="C:endomembrane system"/>
    <property type="evidence" value="ECO:0007669"/>
    <property type="project" value="UniProtKB-SubCell"/>
</dbReference>
<dbReference type="AlphaFoldDB" id="A0A318SDB8"/>
<keyword evidence="7 9" id="KW-0406">Ion transport</keyword>
<comment type="similarity">
    <text evidence="9">Belongs to the Ca(2+):cation antiporter (CaCA) (TC 2.A.19) family.</text>
</comment>
<name>A0A318SDB8_9DEIO</name>
<evidence type="ECO:0000256" key="2">
    <source>
        <dbReference type="ARBA" id="ARBA00022448"/>
    </source>
</evidence>
<comment type="function">
    <text evidence="9">Ca(+)/H(+) antiporter that extrudes calcium in exchange for external protons.</text>
</comment>
<keyword evidence="6 9" id="KW-1133">Transmembrane helix</keyword>
<feature type="transmembrane region" description="Helical" evidence="9">
    <location>
        <begin position="162"/>
        <end position="183"/>
    </location>
</feature>
<organism evidence="11 12">
    <name type="scientific">Deinococcus yavapaiensis KR-236</name>
    <dbReference type="NCBI Taxonomy" id="694435"/>
    <lineage>
        <taxon>Bacteria</taxon>
        <taxon>Thermotogati</taxon>
        <taxon>Deinococcota</taxon>
        <taxon>Deinococci</taxon>
        <taxon>Deinococcales</taxon>
        <taxon>Deinococcaceae</taxon>
        <taxon>Deinococcus</taxon>
    </lineage>
</organism>
<keyword evidence="3 9" id="KW-0109">Calcium transport</keyword>
<keyword evidence="9" id="KW-0050">Antiport</keyword>
<proteinExistence type="inferred from homology"/>
<dbReference type="InterPro" id="IPR004713">
    <property type="entry name" value="CaH_exchang"/>
</dbReference>
<evidence type="ECO:0000256" key="8">
    <source>
        <dbReference type="ARBA" id="ARBA00023136"/>
    </source>
</evidence>
<comment type="subcellular location">
    <subcellularLocation>
        <location evidence="1">Endomembrane system</location>
        <topology evidence="1">Multi-pass membrane protein</topology>
    </subcellularLocation>
</comment>
<evidence type="ECO:0000313" key="12">
    <source>
        <dbReference type="Proteomes" id="UP000248326"/>
    </source>
</evidence>
<feature type="domain" description="Sodium/calcium exchanger membrane region" evidence="10">
    <location>
        <begin position="208"/>
        <end position="346"/>
    </location>
</feature>
<dbReference type="PANTHER" id="PTHR31503:SF22">
    <property type="entry name" value="VACUOLAR CALCIUM ION TRANSPORTER"/>
    <property type="match status" value="1"/>
</dbReference>
<feature type="domain" description="Sodium/calcium exchanger membrane region" evidence="10">
    <location>
        <begin position="24"/>
        <end position="182"/>
    </location>
</feature>
<feature type="transmembrane region" description="Helical" evidence="9">
    <location>
        <begin position="276"/>
        <end position="299"/>
    </location>
</feature>
<keyword evidence="2 9" id="KW-0813">Transport</keyword>
<evidence type="ECO:0000256" key="9">
    <source>
        <dbReference type="RuleBase" id="RU365028"/>
    </source>
</evidence>